<dbReference type="Gene3D" id="3.10.100.10">
    <property type="entry name" value="Mannose-Binding Protein A, subunit A"/>
    <property type="match status" value="1"/>
</dbReference>
<evidence type="ECO:0000313" key="4">
    <source>
        <dbReference type="Proteomes" id="UP000030746"/>
    </source>
</evidence>
<evidence type="ECO:0000259" key="2">
    <source>
        <dbReference type="PROSITE" id="PS50041"/>
    </source>
</evidence>
<keyword evidence="1" id="KW-1133">Transmembrane helix</keyword>
<dbReference type="HOGENOM" id="CLU_445711_0_0_1"/>
<dbReference type="Pfam" id="PF00059">
    <property type="entry name" value="Lectin_C"/>
    <property type="match status" value="1"/>
</dbReference>
<protein>
    <recommendedName>
        <fullName evidence="2">C-type lectin domain-containing protein</fullName>
    </recommendedName>
</protein>
<dbReference type="InterPro" id="IPR016187">
    <property type="entry name" value="CTDL_fold"/>
</dbReference>
<dbReference type="AlphaFoldDB" id="V4AQY1"/>
<dbReference type="SUPFAM" id="SSF56436">
    <property type="entry name" value="C-type lectin-like"/>
    <property type="match status" value="1"/>
</dbReference>
<dbReference type="EMBL" id="KB201306">
    <property type="protein sequence ID" value="ESO97235.1"/>
    <property type="molecule type" value="Genomic_DNA"/>
</dbReference>
<sequence length="613" mass="69296">MAGLAEDVIGLAVGEVVGLVVEHILRLVIQYLAKMMKTCQISLSRIYYYIHVVWLLIALKTGFISLGDYKQPYPVSSISARNCALYSVYEQLWITDGPTDGPTERDNVSLAPTERLNITIFTQESTWNEAYYACQYHGMELLTMKSKDVADALSLLFANNSTISLSETDYWIGLYVLDVTTEFFQWTDGDGLGNWTLWFSPEPNSIQSDRCVRVHEDPTNSFEWKTMLCDRPYAFICQQYIGECTMELTSLLPVEEKQKTVRVVDSEKDCNNLCLSVILNSTEQCFIAYKDKQFCNMYLSENPGDFIQVDKVLPKDVNYYRKICFQGFKSQRMVNYTNTHTMPFMNSSVSDSYLNSSEIDTLNHKTTVTTTSPISSEMTSASTTSDDAVMYDELTTLILSHQFESLEQRDTASLKSSTTMLSTNKLSALSTSILTSQYMPSEYLNLYSTPPWTITEIIMTIHSTPTESSTLIGASEISISVSSIESSALSDLISSSDASLSDAETETTYELEPSLTSRELPEHTTFPSVFSSISGWFSVEIHSSSKVWSIYTEEMLRSTTDILTLESIPTINYSTYKRRMSDFLQDKIWDKCSSSTFNIILERAWFSLKKSSL</sequence>
<proteinExistence type="predicted"/>
<dbReference type="SMART" id="SM00034">
    <property type="entry name" value="CLECT"/>
    <property type="match status" value="1"/>
</dbReference>
<organism evidence="3 4">
    <name type="scientific">Lottia gigantea</name>
    <name type="common">Giant owl limpet</name>
    <dbReference type="NCBI Taxonomy" id="225164"/>
    <lineage>
        <taxon>Eukaryota</taxon>
        <taxon>Metazoa</taxon>
        <taxon>Spiralia</taxon>
        <taxon>Lophotrochozoa</taxon>
        <taxon>Mollusca</taxon>
        <taxon>Gastropoda</taxon>
        <taxon>Patellogastropoda</taxon>
        <taxon>Lottioidea</taxon>
        <taxon>Lottiidae</taxon>
        <taxon>Lottia</taxon>
    </lineage>
</organism>
<dbReference type="GeneID" id="20242773"/>
<gene>
    <name evidence="3" type="ORF">LOTGIDRAFT_174519</name>
</gene>
<evidence type="ECO:0000313" key="3">
    <source>
        <dbReference type="EMBL" id="ESO97235.1"/>
    </source>
</evidence>
<dbReference type="PROSITE" id="PS50041">
    <property type="entry name" value="C_TYPE_LECTIN_2"/>
    <property type="match status" value="1"/>
</dbReference>
<evidence type="ECO:0000256" key="1">
    <source>
        <dbReference type="SAM" id="Phobius"/>
    </source>
</evidence>
<feature type="transmembrane region" description="Helical" evidence="1">
    <location>
        <begin position="46"/>
        <end position="66"/>
    </location>
</feature>
<keyword evidence="1" id="KW-0472">Membrane</keyword>
<dbReference type="OrthoDB" id="6160868at2759"/>
<feature type="domain" description="C-type lectin" evidence="2">
    <location>
        <begin position="120"/>
        <end position="238"/>
    </location>
</feature>
<keyword evidence="1" id="KW-0812">Transmembrane</keyword>
<dbReference type="CTD" id="20242773"/>
<dbReference type="PANTHER" id="PTHR22801">
    <property type="entry name" value="LITHOSTATHINE"/>
    <property type="match status" value="1"/>
</dbReference>
<name>V4AQY1_LOTGI</name>
<accession>V4AQY1</accession>
<dbReference type="CDD" id="cd00037">
    <property type="entry name" value="CLECT"/>
    <property type="match status" value="1"/>
</dbReference>
<reference evidence="3 4" key="1">
    <citation type="journal article" date="2013" name="Nature">
        <title>Insights into bilaterian evolution from three spiralian genomes.</title>
        <authorList>
            <person name="Simakov O."/>
            <person name="Marletaz F."/>
            <person name="Cho S.J."/>
            <person name="Edsinger-Gonzales E."/>
            <person name="Havlak P."/>
            <person name="Hellsten U."/>
            <person name="Kuo D.H."/>
            <person name="Larsson T."/>
            <person name="Lv J."/>
            <person name="Arendt D."/>
            <person name="Savage R."/>
            <person name="Osoegawa K."/>
            <person name="de Jong P."/>
            <person name="Grimwood J."/>
            <person name="Chapman J.A."/>
            <person name="Shapiro H."/>
            <person name="Aerts A."/>
            <person name="Otillar R.P."/>
            <person name="Terry A.Y."/>
            <person name="Boore J.L."/>
            <person name="Grigoriev I.V."/>
            <person name="Lindberg D.R."/>
            <person name="Seaver E.C."/>
            <person name="Weisblat D.A."/>
            <person name="Putnam N.H."/>
            <person name="Rokhsar D.S."/>
        </authorList>
    </citation>
    <scope>NUCLEOTIDE SEQUENCE [LARGE SCALE GENOMIC DNA]</scope>
</reference>
<dbReference type="OMA" id="CKCADIL"/>
<dbReference type="InterPro" id="IPR016186">
    <property type="entry name" value="C-type_lectin-like/link_sf"/>
</dbReference>
<dbReference type="InterPro" id="IPR001304">
    <property type="entry name" value="C-type_lectin-like"/>
</dbReference>
<keyword evidence="4" id="KW-1185">Reference proteome</keyword>
<dbReference type="Proteomes" id="UP000030746">
    <property type="component" value="Unassembled WGS sequence"/>
</dbReference>
<dbReference type="PANTHER" id="PTHR22801:SF63">
    <property type="entry name" value="C-TYPE LECTIN DOMAIN-CONTAINING PROTEIN"/>
    <property type="match status" value="1"/>
</dbReference>
<feature type="transmembrane region" description="Helical" evidence="1">
    <location>
        <begin position="12"/>
        <end position="34"/>
    </location>
</feature>
<dbReference type="KEGG" id="lgi:LOTGIDRAFT_174519"/>
<dbReference type="RefSeq" id="XP_009052099.1">
    <property type="nucleotide sequence ID" value="XM_009053851.1"/>
</dbReference>
<dbReference type="InterPro" id="IPR050801">
    <property type="entry name" value="Ca-Dep_Lectins_ImmuneDev"/>
</dbReference>